<sequence length="78" mass="7976">MRFSAIVLLSAIGLAMAAPAAEPVVAEALVARQGSLGCVYGNNQCPAKCRAAYGRSCPSSYCNAPSSVPYGTCICRCS</sequence>
<dbReference type="AlphaFoldDB" id="A0A9P8VG45"/>
<evidence type="ECO:0000313" key="3">
    <source>
        <dbReference type="Proteomes" id="UP000770015"/>
    </source>
</evidence>
<evidence type="ECO:0000313" key="2">
    <source>
        <dbReference type="EMBL" id="KAH6692307.1"/>
    </source>
</evidence>
<protein>
    <submittedName>
        <fullName evidence="2">Uncharacterized protein</fullName>
    </submittedName>
</protein>
<feature type="signal peptide" evidence="1">
    <location>
        <begin position="1"/>
        <end position="17"/>
    </location>
</feature>
<dbReference type="OrthoDB" id="10390750at2759"/>
<reference evidence="2" key="1">
    <citation type="journal article" date="2021" name="Nat. Commun.">
        <title>Genetic determinants of endophytism in the Arabidopsis root mycobiome.</title>
        <authorList>
            <person name="Mesny F."/>
            <person name="Miyauchi S."/>
            <person name="Thiergart T."/>
            <person name="Pickel B."/>
            <person name="Atanasova L."/>
            <person name="Karlsson M."/>
            <person name="Huettel B."/>
            <person name="Barry K.W."/>
            <person name="Haridas S."/>
            <person name="Chen C."/>
            <person name="Bauer D."/>
            <person name="Andreopoulos W."/>
            <person name="Pangilinan J."/>
            <person name="LaButti K."/>
            <person name="Riley R."/>
            <person name="Lipzen A."/>
            <person name="Clum A."/>
            <person name="Drula E."/>
            <person name="Henrissat B."/>
            <person name="Kohler A."/>
            <person name="Grigoriev I.V."/>
            <person name="Martin F.M."/>
            <person name="Hacquard S."/>
        </authorList>
    </citation>
    <scope>NUCLEOTIDE SEQUENCE</scope>
    <source>
        <strain evidence="2">MPI-SDFR-AT-0117</strain>
    </source>
</reference>
<keyword evidence="3" id="KW-1185">Reference proteome</keyword>
<comment type="caution">
    <text evidence="2">The sequence shown here is derived from an EMBL/GenBank/DDBJ whole genome shotgun (WGS) entry which is preliminary data.</text>
</comment>
<dbReference type="Proteomes" id="UP000770015">
    <property type="component" value="Unassembled WGS sequence"/>
</dbReference>
<gene>
    <name evidence="2" type="ORF">F5X68DRAFT_228683</name>
</gene>
<dbReference type="EMBL" id="JAGSXJ010000004">
    <property type="protein sequence ID" value="KAH6692307.1"/>
    <property type="molecule type" value="Genomic_DNA"/>
</dbReference>
<accession>A0A9P8VG45</accession>
<evidence type="ECO:0000256" key="1">
    <source>
        <dbReference type="SAM" id="SignalP"/>
    </source>
</evidence>
<name>A0A9P8VG45_9PEZI</name>
<organism evidence="2 3">
    <name type="scientific">Plectosphaerella plurivora</name>
    <dbReference type="NCBI Taxonomy" id="936078"/>
    <lineage>
        <taxon>Eukaryota</taxon>
        <taxon>Fungi</taxon>
        <taxon>Dikarya</taxon>
        <taxon>Ascomycota</taxon>
        <taxon>Pezizomycotina</taxon>
        <taxon>Sordariomycetes</taxon>
        <taxon>Hypocreomycetidae</taxon>
        <taxon>Glomerellales</taxon>
        <taxon>Plectosphaerellaceae</taxon>
        <taxon>Plectosphaerella</taxon>
    </lineage>
</organism>
<proteinExistence type="predicted"/>
<feature type="chain" id="PRO_5040296113" evidence="1">
    <location>
        <begin position="18"/>
        <end position="78"/>
    </location>
</feature>
<keyword evidence="1" id="KW-0732">Signal</keyword>